<proteinExistence type="predicted"/>
<organism evidence="1 2">
    <name type="scientific">Hexamita inflata</name>
    <dbReference type="NCBI Taxonomy" id="28002"/>
    <lineage>
        <taxon>Eukaryota</taxon>
        <taxon>Metamonada</taxon>
        <taxon>Diplomonadida</taxon>
        <taxon>Hexamitidae</taxon>
        <taxon>Hexamitinae</taxon>
        <taxon>Hexamita</taxon>
    </lineage>
</organism>
<protein>
    <submittedName>
        <fullName evidence="1">Hypothetical_protein</fullName>
    </submittedName>
</protein>
<sequence>MKRKLPQFIGVEHINAIYHIIHQQIEIVNNSGKVPKQLKIAQVEMIKNKGQSEQIVQNLNCNFQTAKDQYITKKLSLQLYIYIQIVQNNGLQKTQFSNKKSQFQNLKMKRQMTATIKLQITLSSKDQYIMRSPRQCWFRRLGTADN</sequence>
<evidence type="ECO:0000313" key="1">
    <source>
        <dbReference type="EMBL" id="CAL5970954.1"/>
    </source>
</evidence>
<gene>
    <name evidence="1" type="ORF">HINF_LOCUS894</name>
</gene>
<name>A0ABP1GKV5_9EUKA</name>
<reference evidence="1 2" key="1">
    <citation type="submission" date="2024-07" db="EMBL/GenBank/DDBJ databases">
        <authorList>
            <person name="Akdeniz Z."/>
        </authorList>
    </citation>
    <scope>NUCLEOTIDE SEQUENCE [LARGE SCALE GENOMIC DNA]</scope>
</reference>
<keyword evidence="2" id="KW-1185">Reference proteome</keyword>
<comment type="caution">
    <text evidence="1">The sequence shown here is derived from an EMBL/GenBank/DDBJ whole genome shotgun (WGS) entry which is preliminary data.</text>
</comment>
<dbReference type="EMBL" id="CAXDID020000002">
    <property type="protein sequence ID" value="CAL5970954.1"/>
    <property type="molecule type" value="Genomic_DNA"/>
</dbReference>
<accession>A0ABP1GKV5</accession>
<dbReference type="Proteomes" id="UP001642409">
    <property type="component" value="Unassembled WGS sequence"/>
</dbReference>
<evidence type="ECO:0000313" key="2">
    <source>
        <dbReference type="Proteomes" id="UP001642409"/>
    </source>
</evidence>